<dbReference type="RefSeq" id="WP_110470751.1">
    <property type="nucleotide sequence ID" value="NZ_QJSP01000010.1"/>
</dbReference>
<organism evidence="2 3">
    <name type="scientific">Williamsia limnetica</name>
    <dbReference type="NCBI Taxonomy" id="882452"/>
    <lineage>
        <taxon>Bacteria</taxon>
        <taxon>Bacillati</taxon>
        <taxon>Actinomycetota</taxon>
        <taxon>Actinomycetes</taxon>
        <taxon>Mycobacteriales</taxon>
        <taxon>Nocardiaceae</taxon>
        <taxon>Williamsia</taxon>
    </lineage>
</organism>
<accession>A0A318RHA8</accession>
<dbReference type="InterPro" id="IPR040596">
    <property type="entry name" value="RNase_II_C_S1"/>
</dbReference>
<dbReference type="InterPro" id="IPR001900">
    <property type="entry name" value="RNase_II/R"/>
</dbReference>
<dbReference type="EMBL" id="QJSP01000010">
    <property type="protein sequence ID" value="PYE15396.1"/>
    <property type="molecule type" value="Genomic_DNA"/>
</dbReference>
<feature type="domain" description="RNB" evidence="1">
    <location>
        <begin position="44"/>
        <end position="364"/>
    </location>
</feature>
<sequence length="472" mass="49973">MQRRLRAADIDFGAIRTDLGLSEEFGAAAQQEAENAVDRHADARIDRTDLALVTIDPPGSVDLDQAVHIARDGAGFVVHYAIADVAALVTPEGALDQETRRRGQTIYFPDGNVPLHPRALSENTGSLLPQQVRPAVLWRIVVDAEARPLSAEPVRALVKSQARLDYAGVMADHTSGTLHPSIEALPDFGERRQMLSISRGAIELGLPEQDVIRDADGNWELSVQPRTRADMWNSQVSLLTGMCAGALMLDHATGLLRTLPDAQDGAVVALRTAAVALGVPWPASMSPGAFLAGLDPQSPTTLALMSDATTLLRGSDYLALLGEIPAGAVTTHGGIAGVYAHVTAPLRRLADRFATEVCLALTAGEPVPEWVLAALPTLPEIMRSSGSVAGRADRAGLDLAEAILLADRVGETFSATVLHPKRGKRPAQIFVSDPPVFATCSGDPAEGSQISVRLTKADPQGPDLEFTAETLP</sequence>
<comment type="caution">
    <text evidence="2">The sequence shown here is derived from an EMBL/GenBank/DDBJ whole genome shotgun (WGS) entry which is preliminary data.</text>
</comment>
<dbReference type="AlphaFoldDB" id="A0A318RHA8"/>
<dbReference type="OrthoDB" id="5800376at2"/>
<evidence type="ECO:0000259" key="1">
    <source>
        <dbReference type="SMART" id="SM00955"/>
    </source>
</evidence>
<proteinExistence type="predicted"/>
<dbReference type="GO" id="GO:0006402">
    <property type="term" value="P:mRNA catabolic process"/>
    <property type="evidence" value="ECO:0007669"/>
    <property type="project" value="TreeGrafter"/>
</dbReference>
<evidence type="ECO:0000313" key="3">
    <source>
        <dbReference type="Proteomes" id="UP000247591"/>
    </source>
</evidence>
<dbReference type="GO" id="GO:0003723">
    <property type="term" value="F:RNA binding"/>
    <property type="evidence" value="ECO:0007669"/>
    <property type="project" value="InterPro"/>
</dbReference>
<dbReference type="PANTHER" id="PTHR23355">
    <property type="entry name" value="RIBONUCLEASE"/>
    <property type="match status" value="1"/>
</dbReference>
<dbReference type="Pfam" id="PF18614">
    <property type="entry name" value="RNase_II_C_S1"/>
    <property type="match status" value="1"/>
</dbReference>
<dbReference type="PANTHER" id="PTHR23355:SF9">
    <property type="entry name" value="DIS3-LIKE EXONUCLEASE 2"/>
    <property type="match status" value="1"/>
</dbReference>
<protein>
    <submittedName>
        <fullName evidence="2">RNB domain-containing protein</fullName>
    </submittedName>
</protein>
<dbReference type="InterPro" id="IPR012340">
    <property type="entry name" value="NA-bd_OB-fold"/>
</dbReference>
<dbReference type="InterPro" id="IPR050180">
    <property type="entry name" value="RNR_Ribonuclease"/>
</dbReference>
<dbReference type="SMART" id="SM00955">
    <property type="entry name" value="RNB"/>
    <property type="match status" value="1"/>
</dbReference>
<keyword evidence="3" id="KW-1185">Reference proteome</keyword>
<dbReference type="GO" id="GO:0004540">
    <property type="term" value="F:RNA nuclease activity"/>
    <property type="evidence" value="ECO:0007669"/>
    <property type="project" value="InterPro"/>
</dbReference>
<dbReference type="SUPFAM" id="SSF50249">
    <property type="entry name" value="Nucleic acid-binding proteins"/>
    <property type="match status" value="1"/>
</dbReference>
<reference evidence="2 3" key="1">
    <citation type="submission" date="2018-06" db="EMBL/GenBank/DDBJ databases">
        <title>Genomic Encyclopedia of Type Strains, Phase IV (KMG-IV): sequencing the most valuable type-strain genomes for metagenomic binning, comparative biology and taxonomic classification.</title>
        <authorList>
            <person name="Goeker M."/>
        </authorList>
    </citation>
    <scope>NUCLEOTIDE SEQUENCE [LARGE SCALE GENOMIC DNA]</scope>
    <source>
        <strain evidence="2 3">DSM 45521</strain>
    </source>
</reference>
<dbReference type="Pfam" id="PF00773">
    <property type="entry name" value="RNB"/>
    <property type="match status" value="1"/>
</dbReference>
<name>A0A318RHA8_WILLI</name>
<dbReference type="Proteomes" id="UP000247591">
    <property type="component" value="Unassembled WGS sequence"/>
</dbReference>
<gene>
    <name evidence="2" type="ORF">DFR67_11056</name>
</gene>
<evidence type="ECO:0000313" key="2">
    <source>
        <dbReference type="EMBL" id="PYE15396.1"/>
    </source>
</evidence>